<dbReference type="Pfam" id="PF03372">
    <property type="entry name" value="Exo_endo_phos"/>
    <property type="match status" value="1"/>
</dbReference>
<organism evidence="3">
    <name type="scientific">Cacopsylla melanoneura</name>
    <dbReference type="NCBI Taxonomy" id="428564"/>
    <lineage>
        <taxon>Eukaryota</taxon>
        <taxon>Metazoa</taxon>
        <taxon>Ecdysozoa</taxon>
        <taxon>Arthropoda</taxon>
        <taxon>Hexapoda</taxon>
        <taxon>Insecta</taxon>
        <taxon>Pterygota</taxon>
        <taxon>Neoptera</taxon>
        <taxon>Paraneoptera</taxon>
        <taxon>Hemiptera</taxon>
        <taxon>Sternorrhyncha</taxon>
        <taxon>Psylloidea</taxon>
        <taxon>Psyllidae</taxon>
        <taxon>Psyllinae</taxon>
        <taxon>Cacopsylla</taxon>
    </lineage>
</organism>
<proteinExistence type="predicted"/>
<name>A0A8D8ZFM9_9HEMI</name>
<dbReference type="Pfam" id="PF00078">
    <property type="entry name" value="RVT_1"/>
    <property type="match status" value="1"/>
</dbReference>
<dbReference type="InterPro" id="IPR043502">
    <property type="entry name" value="DNA/RNA_pol_sf"/>
</dbReference>
<evidence type="ECO:0000259" key="2">
    <source>
        <dbReference type="PROSITE" id="PS50878"/>
    </source>
</evidence>
<dbReference type="InterPro" id="IPR000477">
    <property type="entry name" value="RT_dom"/>
</dbReference>
<dbReference type="Gene3D" id="3.60.10.10">
    <property type="entry name" value="Endonuclease/exonuclease/phosphatase"/>
    <property type="match status" value="1"/>
</dbReference>
<dbReference type="PROSITE" id="PS50878">
    <property type="entry name" value="RT_POL"/>
    <property type="match status" value="1"/>
</dbReference>
<sequence>MNSEINEYSITDHGNRIPRSGRRRDKAPQVVSQRKPCSTFRIGTWNVRTLLKLGKLEELKEQMKKAELDILGICETRWAGNGDFVTDDDFRMIHSGNEKSGKNGVSIILRGKWRNNVMNTYHVNDRILMIKLHADPIDIYIIMVYFPTSNSDDEEVENMYEQIEDLLNITEDKGNVFIMGDFNAIVGEQQQPTSSSIGKFGFGNQNERGARLLEFCEQLDMIITNTFFEVPNRRRYTWKAPGDIRRFQIDYILVKQKFRNQIKSSHTYPGLEIESDHNVVMAKCNIAFKRRKKCVEKKWCLDKLKCDTHVKLFKEELEKSDNNSWDSLKSNIVKVSDTILGKNVLEPRKPWMKSDILSLIKERNYWKTRDNEKYKQIKNMVTEECRKAKTKWMDENSAEIQQLINKHDNGVYSKIKKLQYTPRTKSNIVKDKEGKVLFDNEKVADRWKEYIEELYFGEEATNPEDYIEKEEHVNENMKGDKITEEEFYEALVYLNDKKATGADGIPAEILKNMDQKTEKSLFDIITECYENGTIPLDFIQSKTITLPKKGNATECKNYRTIALLSHASKILLNIIKNRLRDKVEERLDDDQFGFRRGKGTREAILALRQILEKRIEKDKKTFLAFVDLEKAFDTVDWKLLFKTLHEAEIHWKDRRFILNLYKSQTTIIDVNGTRKEARIRRGVRQGCPLSPYLFNLFIETALNEMKSNTRGITIGRQQIHSIRFADDIALLSESEGDLTLMLNSLDSALNKSKLKINPSKTKSMVISKLDQNIIANIRLKSEIIDQVKEFSYLGSLVTEDNKSTKDIRKRIGMAKQAFEKKKALLSNNNLSVATRKRFIKTYIWSILLYGCETWTMRQYDRDRLEAMEMWLWRRMTKTKWIERKRNETILEEIKESRNLIESINYRRWHEFGKLWDLSLSFPHPALKKRRFDRFFVYRVTNIHVYEPASYPMMLLSKSSLHCWLFRMWSFSPALDLQVLLQAGHDRSSGSGRFRWLD</sequence>
<feature type="domain" description="Reverse transcriptase" evidence="2">
    <location>
        <begin position="527"/>
        <end position="797"/>
    </location>
</feature>
<dbReference type="AlphaFoldDB" id="A0A8D8ZFM9"/>
<dbReference type="InterPro" id="IPR005135">
    <property type="entry name" value="Endo/exonuclease/phosphatase"/>
</dbReference>
<dbReference type="CDD" id="cd09076">
    <property type="entry name" value="L1-EN"/>
    <property type="match status" value="1"/>
</dbReference>
<dbReference type="EMBL" id="HBUF01511549">
    <property type="protein sequence ID" value="CAG6746794.1"/>
    <property type="molecule type" value="Transcribed_RNA"/>
</dbReference>
<evidence type="ECO:0000313" key="3">
    <source>
        <dbReference type="EMBL" id="CAG6746794.1"/>
    </source>
</evidence>
<dbReference type="PANTHER" id="PTHR47027:SF8">
    <property type="entry name" value="RIBONUCLEASE H"/>
    <property type="match status" value="1"/>
</dbReference>
<dbReference type="Gene3D" id="3.30.70.270">
    <property type="match status" value="1"/>
</dbReference>
<dbReference type="PANTHER" id="PTHR47027">
    <property type="entry name" value="REVERSE TRANSCRIPTASE DOMAIN-CONTAINING PROTEIN"/>
    <property type="match status" value="1"/>
</dbReference>
<dbReference type="SUPFAM" id="SSF56219">
    <property type="entry name" value="DNase I-like"/>
    <property type="match status" value="1"/>
</dbReference>
<dbReference type="SUPFAM" id="SSF56672">
    <property type="entry name" value="DNA/RNA polymerases"/>
    <property type="match status" value="1"/>
</dbReference>
<dbReference type="InterPro" id="IPR036691">
    <property type="entry name" value="Endo/exonu/phosph_ase_sf"/>
</dbReference>
<feature type="region of interest" description="Disordered" evidence="1">
    <location>
        <begin position="1"/>
        <end position="32"/>
    </location>
</feature>
<dbReference type="CDD" id="cd01650">
    <property type="entry name" value="RT_nLTR_like"/>
    <property type="match status" value="1"/>
</dbReference>
<dbReference type="InterPro" id="IPR043128">
    <property type="entry name" value="Rev_trsase/Diguanyl_cyclase"/>
</dbReference>
<dbReference type="GO" id="GO:0071897">
    <property type="term" value="P:DNA biosynthetic process"/>
    <property type="evidence" value="ECO:0007669"/>
    <property type="project" value="UniProtKB-ARBA"/>
</dbReference>
<protein>
    <submittedName>
        <fullName evidence="3">Craniofacial development protein 2</fullName>
    </submittedName>
</protein>
<reference evidence="3" key="1">
    <citation type="submission" date="2021-05" db="EMBL/GenBank/DDBJ databases">
        <authorList>
            <person name="Alioto T."/>
            <person name="Alioto T."/>
            <person name="Gomez Garrido J."/>
        </authorList>
    </citation>
    <scope>NUCLEOTIDE SEQUENCE</scope>
</reference>
<evidence type="ECO:0000256" key="1">
    <source>
        <dbReference type="SAM" id="MobiDB-lite"/>
    </source>
</evidence>
<dbReference type="GO" id="GO:0003824">
    <property type="term" value="F:catalytic activity"/>
    <property type="evidence" value="ECO:0007669"/>
    <property type="project" value="InterPro"/>
</dbReference>
<accession>A0A8D8ZFM9</accession>